<reference evidence="3" key="1">
    <citation type="submission" date="2017-02" db="UniProtKB">
        <authorList>
            <consortium name="WormBaseParasite"/>
        </authorList>
    </citation>
    <scope>IDENTIFICATION</scope>
</reference>
<reference evidence="1 2" key="2">
    <citation type="submission" date="2018-11" db="EMBL/GenBank/DDBJ databases">
        <authorList>
            <consortium name="Pathogen Informatics"/>
        </authorList>
    </citation>
    <scope>NUCLEOTIDE SEQUENCE [LARGE SCALE GENOMIC DNA]</scope>
</reference>
<evidence type="ECO:0000313" key="3">
    <source>
        <dbReference type="WBParaSite" id="BTMF_0001310101-mRNA-1"/>
    </source>
</evidence>
<keyword evidence="2" id="KW-1185">Reference proteome</keyword>
<dbReference type="EMBL" id="UZAG01018062">
    <property type="protein sequence ID" value="VDO37957.1"/>
    <property type="molecule type" value="Genomic_DNA"/>
</dbReference>
<name>A0A0R3QZC7_9BILA</name>
<accession>A0A0R3QZC7</accession>
<evidence type="ECO:0000313" key="2">
    <source>
        <dbReference type="Proteomes" id="UP000280834"/>
    </source>
</evidence>
<protein>
    <submittedName>
        <fullName evidence="1 3">Uncharacterized protein</fullName>
    </submittedName>
</protein>
<organism evidence="3">
    <name type="scientific">Brugia timori</name>
    <dbReference type="NCBI Taxonomy" id="42155"/>
    <lineage>
        <taxon>Eukaryota</taxon>
        <taxon>Metazoa</taxon>
        <taxon>Ecdysozoa</taxon>
        <taxon>Nematoda</taxon>
        <taxon>Chromadorea</taxon>
        <taxon>Rhabditida</taxon>
        <taxon>Spirurina</taxon>
        <taxon>Spiruromorpha</taxon>
        <taxon>Filarioidea</taxon>
        <taxon>Onchocercidae</taxon>
        <taxon>Brugia</taxon>
    </lineage>
</organism>
<evidence type="ECO:0000313" key="1">
    <source>
        <dbReference type="EMBL" id="VDO37957.1"/>
    </source>
</evidence>
<dbReference type="Proteomes" id="UP000280834">
    <property type="component" value="Unassembled WGS sequence"/>
</dbReference>
<sequence length="47" mass="5254">MDCRPAQGDFGCKNMLRIVTPIRYISISHIMSIGFNIGLLPSHSIHI</sequence>
<dbReference type="AlphaFoldDB" id="A0A0R3QZC7"/>
<gene>
    <name evidence="1" type="ORF">BTMF_LOCUS11113</name>
</gene>
<proteinExistence type="predicted"/>
<dbReference type="WBParaSite" id="BTMF_0001310101-mRNA-1">
    <property type="protein sequence ID" value="BTMF_0001310101-mRNA-1"/>
    <property type="gene ID" value="BTMF_0001310101"/>
</dbReference>